<sequence length="354" mass="39777">MVYYRKYRPQKISELDSPIISARLGKIISSGHIPHAFLFSGPKGTGKTSTARILAKVLNCEKLRTENSEPNTNFEPCNKCDNCVSITAGTNLDVMEIDAASNRGIDEIRDLREKIRLAPSGGKFKVYIIDEVHMLTTEAFNALLKTLEEPPPHAVFVLATTEPDKLLPTIISRCIRIDFKKASAEEIIHSMERIIKEEKIDINRDILNLIAASSDGSFRDGAKMLEQVVLEEADTLEKAEKVIGGGENSYRNLLMLMISGKTKEALIYLQEMEKKGSNLKYTIESILNLLHTLLLSKSGIESAEVNKSFEILTLNEVKELLRYFDKAYGEMRNSFIPSLPLELLIIEWGEKKKS</sequence>
<keyword evidence="4" id="KW-0862">Zinc</keyword>
<dbReference type="InterPro" id="IPR003593">
    <property type="entry name" value="AAA+_ATPase"/>
</dbReference>
<comment type="catalytic activity">
    <reaction evidence="7 8">
        <text>DNA(n) + a 2'-deoxyribonucleoside 5'-triphosphate = DNA(n+1) + diphosphate</text>
        <dbReference type="Rhea" id="RHEA:22508"/>
        <dbReference type="Rhea" id="RHEA-COMP:17339"/>
        <dbReference type="Rhea" id="RHEA-COMP:17340"/>
        <dbReference type="ChEBI" id="CHEBI:33019"/>
        <dbReference type="ChEBI" id="CHEBI:61560"/>
        <dbReference type="ChEBI" id="CHEBI:173112"/>
        <dbReference type="EC" id="2.7.7.7"/>
    </reaction>
</comment>
<dbReference type="GO" id="GO:0009360">
    <property type="term" value="C:DNA polymerase III complex"/>
    <property type="evidence" value="ECO:0007669"/>
    <property type="project" value="InterPro"/>
</dbReference>
<feature type="domain" description="AAA+ ATPase" evidence="9">
    <location>
        <begin position="33"/>
        <end position="183"/>
    </location>
</feature>
<dbReference type="GO" id="GO:0006261">
    <property type="term" value="P:DNA-templated DNA replication"/>
    <property type="evidence" value="ECO:0007669"/>
    <property type="project" value="TreeGrafter"/>
</dbReference>
<dbReference type="CDD" id="cd00009">
    <property type="entry name" value="AAA"/>
    <property type="match status" value="1"/>
</dbReference>
<dbReference type="Gene3D" id="1.10.8.60">
    <property type="match status" value="1"/>
</dbReference>
<dbReference type="Pfam" id="PF22608">
    <property type="entry name" value="DNAX_ATPase_lid"/>
    <property type="match status" value="1"/>
</dbReference>
<evidence type="ECO:0000313" key="10">
    <source>
        <dbReference type="EMBL" id="KKR34219.1"/>
    </source>
</evidence>
<evidence type="ECO:0000256" key="7">
    <source>
        <dbReference type="ARBA" id="ARBA00049244"/>
    </source>
</evidence>
<dbReference type="GO" id="GO:0003887">
    <property type="term" value="F:DNA-directed DNA polymerase activity"/>
    <property type="evidence" value="ECO:0007669"/>
    <property type="project" value="UniProtKB-KW"/>
</dbReference>
<evidence type="ECO:0000313" key="11">
    <source>
        <dbReference type="Proteomes" id="UP000034539"/>
    </source>
</evidence>
<comment type="function">
    <text evidence="8">DNA polymerase III is a complex, multichain enzyme responsible for most of the replicative synthesis in bacteria. This DNA polymerase also exhibits 3' to 5' exonuclease activity.</text>
</comment>
<keyword evidence="8" id="KW-0548">Nucleotidyltransferase</keyword>
<dbReference type="GO" id="GO:0005524">
    <property type="term" value="F:ATP binding"/>
    <property type="evidence" value="ECO:0007669"/>
    <property type="project" value="UniProtKB-KW"/>
</dbReference>
<dbReference type="GO" id="GO:0046872">
    <property type="term" value="F:metal ion binding"/>
    <property type="evidence" value="ECO:0007669"/>
    <property type="project" value="UniProtKB-KW"/>
</dbReference>
<comment type="subunit">
    <text evidence="8">DNA polymerase III contains a core (composed of alpha, epsilon and theta chains) that associates with a tau subunit. This core dimerizes to form the POLIII' complex. PolIII' associates with the gamma complex (composed of gamma, delta, delta', psi and chi chains) and with the beta chain to form the complete DNA polymerase III complex.</text>
</comment>
<dbReference type="Proteomes" id="UP000034539">
    <property type="component" value="Unassembled WGS sequence"/>
</dbReference>
<keyword evidence="8" id="KW-0808">Transferase</keyword>
<dbReference type="SMART" id="SM00382">
    <property type="entry name" value="AAA"/>
    <property type="match status" value="1"/>
</dbReference>
<keyword evidence="5 8" id="KW-0067">ATP-binding</keyword>
<keyword evidence="2" id="KW-0479">Metal-binding</keyword>
<protein>
    <recommendedName>
        <fullName evidence="8">DNA polymerase III subunit gamma/tau</fullName>
        <ecNumber evidence="8">2.7.7.7</ecNumber>
    </recommendedName>
</protein>
<evidence type="ECO:0000259" key="9">
    <source>
        <dbReference type="SMART" id="SM00382"/>
    </source>
</evidence>
<keyword evidence="6 8" id="KW-0239">DNA-directed DNA polymerase</keyword>
<dbReference type="PATRIC" id="fig|1618450.3.peg.138"/>
<dbReference type="Gene3D" id="3.40.50.300">
    <property type="entry name" value="P-loop containing nucleotide triphosphate hydrolases"/>
    <property type="match status" value="1"/>
</dbReference>
<keyword evidence="8" id="KW-0235">DNA replication</keyword>
<comment type="similarity">
    <text evidence="1 8">Belongs to the DnaX/STICHEL family.</text>
</comment>
<reference evidence="10 11" key="1">
    <citation type="journal article" date="2015" name="Nature">
        <title>rRNA introns, odd ribosomes, and small enigmatic genomes across a large radiation of phyla.</title>
        <authorList>
            <person name="Brown C.T."/>
            <person name="Hug L.A."/>
            <person name="Thomas B.C."/>
            <person name="Sharon I."/>
            <person name="Castelle C.J."/>
            <person name="Singh A."/>
            <person name="Wilkins M.J."/>
            <person name="Williams K.H."/>
            <person name="Banfield J.F."/>
        </authorList>
    </citation>
    <scope>NUCLEOTIDE SEQUENCE [LARGE SCALE GENOMIC DNA]</scope>
</reference>
<proteinExistence type="inferred from homology"/>
<evidence type="ECO:0000256" key="4">
    <source>
        <dbReference type="ARBA" id="ARBA00022833"/>
    </source>
</evidence>
<dbReference type="EC" id="2.7.7.7" evidence="8"/>
<dbReference type="InterPro" id="IPR027417">
    <property type="entry name" value="P-loop_NTPase"/>
</dbReference>
<comment type="caution">
    <text evidence="10">The sequence shown here is derived from an EMBL/GenBank/DDBJ whole genome shotgun (WGS) entry which is preliminary data.</text>
</comment>
<dbReference type="InterPro" id="IPR050238">
    <property type="entry name" value="DNA_Rep/Repair_Clamp_Loader"/>
</dbReference>
<organism evidence="10 11">
    <name type="scientific">Candidatus Gottesmanbacteria bacterium GW2011_GWC2_39_8</name>
    <dbReference type="NCBI Taxonomy" id="1618450"/>
    <lineage>
        <taxon>Bacteria</taxon>
        <taxon>Candidatus Gottesmaniibacteriota</taxon>
    </lineage>
</organism>
<accession>A0A0G0Q1I4</accession>
<dbReference type="NCBIfam" id="TIGR02397">
    <property type="entry name" value="dnaX_nterm"/>
    <property type="match status" value="1"/>
</dbReference>
<keyword evidence="3 8" id="KW-0547">Nucleotide-binding</keyword>
<dbReference type="PANTHER" id="PTHR11669">
    <property type="entry name" value="REPLICATION FACTOR C / DNA POLYMERASE III GAMMA-TAU SUBUNIT"/>
    <property type="match status" value="1"/>
</dbReference>
<dbReference type="EMBL" id="LBXN01000004">
    <property type="protein sequence ID" value="KKR34219.1"/>
    <property type="molecule type" value="Genomic_DNA"/>
</dbReference>
<evidence type="ECO:0000256" key="5">
    <source>
        <dbReference type="ARBA" id="ARBA00022840"/>
    </source>
</evidence>
<dbReference type="InterPro" id="IPR045085">
    <property type="entry name" value="HLD_clamp_pol_III_gamma_tau"/>
</dbReference>
<dbReference type="PANTHER" id="PTHR11669:SF0">
    <property type="entry name" value="PROTEIN STICHEL-LIKE 2"/>
    <property type="match status" value="1"/>
</dbReference>
<evidence type="ECO:0000256" key="2">
    <source>
        <dbReference type="ARBA" id="ARBA00022723"/>
    </source>
</evidence>
<name>A0A0G0Q1I4_9BACT</name>
<evidence type="ECO:0000256" key="8">
    <source>
        <dbReference type="RuleBase" id="RU364063"/>
    </source>
</evidence>
<evidence type="ECO:0000256" key="3">
    <source>
        <dbReference type="ARBA" id="ARBA00022741"/>
    </source>
</evidence>
<evidence type="ECO:0000256" key="6">
    <source>
        <dbReference type="ARBA" id="ARBA00022932"/>
    </source>
</evidence>
<dbReference type="InterPro" id="IPR012763">
    <property type="entry name" value="DNA_pol_III_sug/sutau_N"/>
</dbReference>
<dbReference type="Pfam" id="PF13177">
    <property type="entry name" value="DNA_pol3_delta2"/>
    <property type="match status" value="1"/>
</dbReference>
<gene>
    <name evidence="8" type="primary">dnaX</name>
    <name evidence="10" type="ORF">UT63_C0004G0006</name>
</gene>
<dbReference type="AlphaFoldDB" id="A0A0G0Q1I4"/>
<evidence type="ECO:0000256" key="1">
    <source>
        <dbReference type="ARBA" id="ARBA00006360"/>
    </source>
</evidence>
<dbReference type="SUPFAM" id="SSF52540">
    <property type="entry name" value="P-loop containing nucleoside triphosphate hydrolases"/>
    <property type="match status" value="1"/>
</dbReference>